<dbReference type="EMBL" id="WOTW01000035">
    <property type="protein sequence ID" value="MUP38926.1"/>
    <property type="molecule type" value="Genomic_DNA"/>
</dbReference>
<sequence>MQGLDIPFLIDLIFMQEEFFKYSRKPNVIEQFIIERCVRNTRIVYIEAFILFLACDLAVWYLTILFFSESILMGLLMLIFASGIGIFLILILAVIKDARIKSYQIISDQGAWSSEFEGEGKTRHLVSKVNGAKICMVVPGMALAPKYGEIQNIEYEYVKVFEFPPPFGYDNIFISIERKGFTEKHKTYIEKLKPIGLLSIVISILFCLNLLFCFLTEFDIPWISYLCLGLFLIFGRTIIIWVHNNELHKRLNIEAP</sequence>
<keyword evidence="1" id="KW-0472">Membrane</keyword>
<evidence type="ECO:0000313" key="2">
    <source>
        <dbReference type="EMBL" id="MUP38926.1"/>
    </source>
</evidence>
<dbReference type="Proteomes" id="UP000462449">
    <property type="component" value="Unassembled WGS sequence"/>
</dbReference>
<feature type="transmembrane region" description="Helical" evidence="1">
    <location>
        <begin position="195"/>
        <end position="216"/>
    </location>
</feature>
<evidence type="ECO:0000313" key="4">
    <source>
        <dbReference type="Proteomes" id="UP000285951"/>
    </source>
</evidence>
<evidence type="ECO:0000313" key="3">
    <source>
        <dbReference type="EMBL" id="MVB08131.1"/>
    </source>
</evidence>
<evidence type="ECO:0000313" key="5">
    <source>
        <dbReference type="Proteomes" id="UP000462449"/>
    </source>
</evidence>
<feature type="transmembrane region" description="Helical" evidence="1">
    <location>
        <begin position="73"/>
        <end position="95"/>
    </location>
</feature>
<dbReference type="AlphaFoldDB" id="A0A7M4D8E7"/>
<feature type="transmembrane region" description="Helical" evidence="1">
    <location>
        <begin position="222"/>
        <end position="242"/>
    </location>
</feature>
<organism evidence="2 5">
    <name type="scientific">Labilibaculum euxinus</name>
    <dbReference type="NCBI Taxonomy" id="2686357"/>
    <lineage>
        <taxon>Bacteria</taxon>
        <taxon>Pseudomonadati</taxon>
        <taxon>Bacteroidota</taxon>
        <taxon>Bacteroidia</taxon>
        <taxon>Marinilabiliales</taxon>
        <taxon>Marinifilaceae</taxon>
        <taxon>Labilibaculum</taxon>
    </lineage>
</organism>
<keyword evidence="1" id="KW-0812">Transmembrane</keyword>
<accession>A0A7M4D8E7</accession>
<evidence type="ECO:0000256" key="1">
    <source>
        <dbReference type="SAM" id="Phobius"/>
    </source>
</evidence>
<protein>
    <submittedName>
        <fullName evidence="2">Uncharacterized protein</fullName>
    </submittedName>
</protein>
<keyword evidence="4" id="KW-1185">Reference proteome</keyword>
<dbReference type="EMBL" id="QTZN02000035">
    <property type="protein sequence ID" value="MVB08131.1"/>
    <property type="molecule type" value="Genomic_DNA"/>
</dbReference>
<reference evidence="2 5" key="2">
    <citation type="submission" date="2019-12" db="EMBL/GenBank/DDBJ databases">
        <title>Draft genome sequence of Labilibaculum sp. strain 44 isolated from deep waters of Black Sea.</title>
        <authorList>
            <person name="Yadav S."/>
            <person name="Villanueva L."/>
        </authorList>
    </citation>
    <scope>NUCLEOTIDE SEQUENCE [LARGE SCALE GENOMIC DNA]</scope>
    <source>
        <strain evidence="2 5">44</strain>
    </source>
</reference>
<gene>
    <name evidence="3" type="ORF">DWB62_013990</name>
    <name evidence="2" type="ORF">GNY23_13990</name>
</gene>
<dbReference type="Proteomes" id="UP000285951">
    <property type="component" value="Unassembled WGS sequence"/>
</dbReference>
<dbReference type="OrthoDB" id="1494228at2"/>
<feature type="transmembrane region" description="Helical" evidence="1">
    <location>
        <begin position="43"/>
        <end position="67"/>
    </location>
</feature>
<reference evidence="3 4" key="1">
    <citation type="submission" date="2019-11" db="EMBL/GenBank/DDBJ databases">
        <title>Draft genome sequence of Labilibaculum sp. strain SYP isolated from Black Sea.</title>
        <authorList>
            <person name="Yadav S."/>
            <person name="Villanueva L."/>
        </authorList>
    </citation>
    <scope>NUCLEOTIDE SEQUENCE [LARGE SCALE GENOMIC DNA]</scope>
    <source>
        <strain evidence="3 4">44</strain>
    </source>
</reference>
<keyword evidence="1" id="KW-1133">Transmembrane helix</keyword>
<comment type="caution">
    <text evidence="2">The sequence shown here is derived from an EMBL/GenBank/DDBJ whole genome shotgun (WGS) entry which is preliminary data.</text>
</comment>
<name>A0A7M4D8E7_9BACT</name>
<proteinExistence type="predicted"/>